<keyword evidence="7 9" id="KW-1133">Transmembrane helix</keyword>
<dbReference type="Pfam" id="PF00702">
    <property type="entry name" value="Hydrolase"/>
    <property type="match status" value="1"/>
</dbReference>
<evidence type="ECO:0000259" key="10">
    <source>
        <dbReference type="Pfam" id="PF00122"/>
    </source>
</evidence>
<dbReference type="PANTHER" id="PTHR43294:SF20">
    <property type="entry name" value="P-TYPE ATPASE"/>
    <property type="match status" value="1"/>
</dbReference>
<feature type="transmembrane region" description="Helical" evidence="9">
    <location>
        <begin position="619"/>
        <end position="640"/>
    </location>
</feature>
<dbReference type="InterPro" id="IPR018303">
    <property type="entry name" value="ATPase_P-typ_P_site"/>
</dbReference>
<evidence type="ECO:0000256" key="5">
    <source>
        <dbReference type="ARBA" id="ARBA00022840"/>
    </source>
</evidence>
<dbReference type="InterPro" id="IPR008250">
    <property type="entry name" value="ATPase_P-typ_transduc_dom_A_sf"/>
</dbReference>
<dbReference type="InterPro" id="IPR023298">
    <property type="entry name" value="ATPase_P-typ_TM_dom_sf"/>
</dbReference>
<dbReference type="AlphaFoldDB" id="A0A6S7CYA6"/>
<feature type="domain" description="Cation-transporting P-type ATPase C-terminal" evidence="11">
    <location>
        <begin position="643"/>
        <end position="806"/>
    </location>
</feature>
<dbReference type="SFLD" id="SFLDF00027">
    <property type="entry name" value="p-type_atpase"/>
    <property type="match status" value="1"/>
</dbReference>
<dbReference type="Pfam" id="PF00689">
    <property type="entry name" value="Cation_ATPase_C"/>
    <property type="match status" value="1"/>
</dbReference>
<dbReference type="GO" id="GO:0005524">
    <property type="term" value="F:ATP binding"/>
    <property type="evidence" value="ECO:0007669"/>
    <property type="project" value="UniProtKB-KW"/>
</dbReference>
<evidence type="ECO:0000256" key="6">
    <source>
        <dbReference type="ARBA" id="ARBA00022967"/>
    </source>
</evidence>
<dbReference type="PRINTS" id="PR00120">
    <property type="entry name" value="HATPASE"/>
</dbReference>
<feature type="transmembrane region" description="Helical" evidence="9">
    <location>
        <begin position="792"/>
        <end position="810"/>
    </location>
</feature>
<dbReference type="InterPro" id="IPR001757">
    <property type="entry name" value="P_typ_ATPase"/>
</dbReference>
<organism evidence="12 13">
    <name type="scientific">Achromobacter anxifer</name>
    <dbReference type="NCBI Taxonomy" id="1287737"/>
    <lineage>
        <taxon>Bacteria</taxon>
        <taxon>Pseudomonadati</taxon>
        <taxon>Pseudomonadota</taxon>
        <taxon>Betaproteobacteria</taxon>
        <taxon>Burkholderiales</taxon>
        <taxon>Alcaligenaceae</taxon>
        <taxon>Achromobacter</taxon>
    </lineage>
</organism>
<dbReference type="Gene3D" id="3.40.1110.10">
    <property type="entry name" value="Calcium-transporting ATPase, cytoplasmic domain N"/>
    <property type="match status" value="1"/>
</dbReference>
<dbReference type="NCBIfam" id="TIGR01494">
    <property type="entry name" value="ATPase_P-type"/>
    <property type="match status" value="2"/>
</dbReference>
<evidence type="ECO:0000256" key="4">
    <source>
        <dbReference type="ARBA" id="ARBA00022741"/>
    </source>
</evidence>
<dbReference type="SUPFAM" id="SSF81665">
    <property type="entry name" value="Calcium ATPase, transmembrane domain M"/>
    <property type="match status" value="1"/>
</dbReference>
<keyword evidence="5" id="KW-0067">ATP-binding</keyword>
<evidence type="ECO:0000256" key="2">
    <source>
        <dbReference type="ARBA" id="ARBA00005675"/>
    </source>
</evidence>
<dbReference type="InterPro" id="IPR059000">
    <property type="entry name" value="ATPase_P-type_domA"/>
</dbReference>
<evidence type="ECO:0000313" key="12">
    <source>
        <dbReference type="EMBL" id="CAB3824135.1"/>
    </source>
</evidence>
<keyword evidence="3 9" id="KW-0812">Transmembrane</keyword>
<feature type="transmembrane region" description="Helical" evidence="9">
    <location>
        <begin position="692"/>
        <end position="714"/>
    </location>
</feature>
<protein>
    <submittedName>
        <fullName evidence="12">Calcium-transporting ATPase 1</fullName>
    </submittedName>
</protein>
<dbReference type="PROSITE" id="PS00154">
    <property type="entry name" value="ATPASE_E1_E2"/>
    <property type="match status" value="1"/>
</dbReference>
<dbReference type="Gene3D" id="2.70.150.10">
    <property type="entry name" value="Calcium-transporting ATPase, cytoplasmic transduction domain A"/>
    <property type="match status" value="1"/>
</dbReference>
<dbReference type="SUPFAM" id="SSF56784">
    <property type="entry name" value="HAD-like"/>
    <property type="match status" value="1"/>
</dbReference>
<dbReference type="SUPFAM" id="SSF81660">
    <property type="entry name" value="Metal cation-transporting ATPase, ATP-binding domain N"/>
    <property type="match status" value="1"/>
</dbReference>
<dbReference type="GO" id="GO:0006883">
    <property type="term" value="P:intracellular sodium ion homeostasis"/>
    <property type="evidence" value="ECO:0007669"/>
    <property type="project" value="TreeGrafter"/>
</dbReference>
<dbReference type="Proteomes" id="UP000494117">
    <property type="component" value="Unassembled WGS sequence"/>
</dbReference>
<evidence type="ECO:0000256" key="9">
    <source>
        <dbReference type="SAM" id="Phobius"/>
    </source>
</evidence>
<dbReference type="GO" id="GO:0036376">
    <property type="term" value="P:sodium ion export across plasma membrane"/>
    <property type="evidence" value="ECO:0007669"/>
    <property type="project" value="TreeGrafter"/>
</dbReference>
<evidence type="ECO:0000256" key="8">
    <source>
        <dbReference type="ARBA" id="ARBA00023136"/>
    </source>
</evidence>
<dbReference type="InterPro" id="IPR023299">
    <property type="entry name" value="ATPase_P-typ_cyto_dom_N"/>
</dbReference>
<dbReference type="PRINTS" id="PR00119">
    <property type="entry name" value="CATATPASE"/>
</dbReference>
<dbReference type="GO" id="GO:1902600">
    <property type="term" value="P:proton transmembrane transport"/>
    <property type="evidence" value="ECO:0007669"/>
    <property type="project" value="TreeGrafter"/>
</dbReference>
<feature type="transmembrane region" description="Helical" evidence="9">
    <location>
        <begin position="32"/>
        <end position="56"/>
    </location>
</feature>
<proteinExistence type="inferred from homology"/>
<gene>
    <name evidence="12" type="primary">yoaB</name>
    <name evidence="12" type="ORF">LMG26858_00346</name>
</gene>
<sequence>MSTHDPGNRTLWVISLDLIKDPMFALLLSGGLLYLALGAWHEAVLLLIFVVVIFALTAGQSLRTSHALKALGELAAPRSMTLRNGKRIWLPSADLIVGDVVFLSEGIRIPADGRLVDGMGLMVDESVLTGEFQPVFKRAAIPKSGPGDPSGALFCGSLVISGTGTMRVDLTGDATRLGQIGMSMREIAPERAPLEKQTRHFILRFMWLGFALSLLTWALYVYLRGGWLEGMLAAVTLAMGLLPQDFPVVVTIFSALEARRLASQGVLIRKLSAVETLGKTTVLCADKTGTLTCATMSVRRIYAASTRIEVSASNLVDWPQASDDARMLANTALLASVPDSGDAMDDAFRTLASALRGPLPAGTPAEMTLVKTYPFSTDLPAVTQVWRLPDDARMIVACKGAPEAVFRLCGLDILRTSEQEREVRSMAGDGLRVLAVAQGGLPDGPLPDKPDGFALTFVGLVALENPLKPNVRESVLACRSAGIRVLMLTGDHPATAKALAGQAGIRDDAVILGDALEKESDDQLLSLTRRVSVYARVKPEQKLRLVQILKQDGAIVAMTGDGVNDAPALRAAHVGIAMGARGTDVAREAADIVLTEDDFSDILGAITQSRRLFDNLTKAIVYIVAAHVPLAGLVIVPLIAGWPEILRPAHVAFLEIVIGPLCSLAFESLAAEPDLMRRPPLPAVRPLVSLRSFLLGFTQGAILLVGTLLLFAWSHQVGLPDSGGRALAFCALILGNLALVLANSGAAGARTSAPARSIFLAAATTLAMLLLALEWPVLRRLFAFSALGAREWLLALAVTWTLWLAARALLRWNPWPRPSRIIEPGETP</sequence>
<dbReference type="InterPro" id="IPR050510">
    <property type="entry name" value="Cation_transp_ATPase_P-type"/>
</dbReference>
<feature type="transmembrane region" description="Helical" evidence="9">
    <location>
        <begin position="652"/>
        <end position="671"/>
    </location>
</feature>
<dbReference type="SFLD" id="SFLDG00002">
    <property type="entry name" value="C1.7:_P-type_atpase_like"/>
    <property type="match status" value="1"/>
</dbReference>
<comment type="similarity">
    <text evidence="2">Belongs to the cation transport ATPase (P-type) (TC 3.A.3) family. Type IIA subfamily.</text>
</comment>
<name>A0A6S7CYA6_9BURK</name>
<dbReference type="Gene3D" id="1.20.1110.10">
    <property type="entry name" value="Calcium-transporting ATPase, transmembrane domain"/>
    <property type="match status" value="1"/>
</dbReference>
<dbReference type="InterPro" id="IPR023214">
    <property type="entry name" value="HAD_sf"/>
</dbReference>
<evidence type="ECO:0000259" key="11">
    <source>
        <dbReference type="Pfam" id="PF00689"/>
    </source>
</evidence>
<evidence type="ECO:0000256" key="7">
    <source>
        <dbReference type="ARBA" id="ARBA00022989"/>
    </source>
</evidence>
<evidence type="ECO:0000313" key="13">
    <source>
        <dbReference type="Proteomes" id="UP000494117"/>
    </source>
</evidence>
<dbReference type="Gene3D" id="3.40.50.1000">
    <property type="entry name" value="HAD superfamily/HAD-like"/>
    <property type="match status" value="1"/>
</dbReference>
<dbReference type="SUPFAM" id="SSF81653">
    <property type="entry name" value="Calcium ATPase, transduction domain A"/>
    <property type="match status" value="1"/>
</dbReference>
<keyword evidence="4" id="KW-0547">Nucleotide-binding</keyword>
<dbReference type="GO" id="GO:0016887">
    <property type="term" value="F:ATP hydrolysis activity"/>
    <property type="evidence" value="ECO:0007669"/>
    <property type="project" value="InterPro"/>
</dbReference>
<feature type="transmembrane region" description="Helical" evidence="9">
    <location>
        <begin position="232"/>
        <end position="256"/>
    </location>
</feature>
<dbReference type="GO" id="GO:1990573">
    <property type="term" value="P:potassium ion import across plasma membrane"/>
    <property type="evidence" value="ECO:0007669"/>
    <property type="project" value="TreeGrafter"/>
</dbReference>
<keyword evidence="8 9" id="KW-0472">Membrane</keyword>
<reference evidence="12 13" key="1">
    <citation type="submission" date="2020-04" db="EMBL/GenBank/DDBJ databases">
        <authorList>
            <person name="De Canck E."/>
        </authorList>
    </citation>
    <scope>NUCLEOTIDE SEQUENCE [LARGE SCALE GENOMIC DNA]</scope>
    <source>
        <strain evidence="12 13">LMG 26858</strain>
    </source>
</reference>
<dbReference type="SFLD" id="SFLDS00003">
    <property type="entry name" value="Haloacid_Dehalogenase"/>
    <property type="match status" value="1"/>
</dbReference>
<dbReference type="InterPro" id="IPR036412">
    <property type="entry name" value="HAD-like_sf"/>
</dbReference>
<dbReference type="GO" id="GO:0005886">
    <property type="term" value="C:plasma membrane"/>
    <property type="evidence" value="ECO:0007669"/>
    <property type="project" value="TreeGrafter"/>
</dbReference>
<keyword evidence="6" id="KW-1278">Translocase</keyword>
<dbReference type="Pfam" id="PF00122">
    <property type="entry name" value="E1-E2_ATPase"/>
    <property type="match status" value="1"/>
</dbReference>
<evidence type="ECO:0000256" key="3">
    <source>
        <dbReference type="ARBA" id="ARBA00022692"/>
    </source>
</evidence>
<feature type="transmembrane region" description="Helical" evidence="9">
    <location>
        <begin position="201"/>
        <end position="220"/>
    </location>
</feature>
<feature type="domain" description="P-type ATPase A" evidence="10">
    <location>
        <begin position="74"/>
        <end position="183"/>
    </location>
</feature>
<dbReference type="InterPro" id="IPR006068">
    <property type="entry name" value="ATPase_P-typ_cation-transptr_C"/>
</dbReference>
<dbReference type="GO" id="GO:0005391">
    <property type="term" value="F:P-type sodium:potassium-exchanging transporter activity"/>
    <property type="evidence" value="ECO:0007669"/>
    <property type="project" value="TreeGrafter"/>
</dbReference>
<dbReference type="GO" id="GO:0030007">
    <property type="term" value="P:intracellular potassium ion homeostasis"/>
    <property type="evidence" value="ECO:0007669"/>
    <property type="project" value="TreeGrafter"/>
</dbReference>
<dbReference type="RefSeq" id="WP_175205300.1">
    <property type="nucleotide sequence ID" value="NZ_CADILG010000002.1"/>
</dbReference>
<comment type="subcellular location">
    <subcellularLocation>
        <location evidence="1">Membrane</location>
        <topology evidence="1">Multi-pass membrane protein</topology>
    </subcellularLocation>
</comment>
<feature type="transmembrane region" description="Helical" evidence="9">
    <location>
        <begin position="758"/>
        <end position="777"/>
    </location>
</feature>
<dbReference type="PANTHER" id="PTHR43294">
    <property type="entry name" value="SODIUM/POTASSIUM-TRANSPORTING ATPASE SUBUNIT ALPHA"/>
    <property type="match status" value="1"/>
</dbReference>
<feature type="transmembrane region" description="Helical" evidence="9">
    <location>
        <begin position="726"/>
        <end position="746"/>
    </location>
</feature>
<dbReference type="EMBL" id="CADILG010000002">
    <property type="protein sequence ID" value="CAB3824135.1"/>
    <property type="molecule type" value="Genomic_DNA"/>
</dbReference>
<keyword evidence="13" id="KW-1185">Reference proteome</keyword>
<accession>A0A6S7CYA6</accession>
<dbReference type="InterPro" id="IPR044492">
    <property type="entry name" value="P_typ_ATPase_HD_dom"/>
</dbReference>
<evidence type="ECO:0000256" key="1">
    <source>
        <dbReference type="ARBA" id="ARBA00004141"/>
    </source>
</evidence>